<dbReference type="CDD" id="cd00397">
    <property type="entry name" value="DNA_BRE_C"/>
    <property type="match status" value="1"/>
</dbReference>
<dbReference type="OrthoDB" id="864726at2"/>
<dbReference type="SUPFAM" id="SSF56349">
    <property type="entry name" value="DNA breaking-rejoining enzymes"/>
    <property type="match status" value="1"/>
</dbReference>
<dbReference type="AlphaFoldDB" id="A0A511MCQ8"/>
<dbReference type="GO" id="GO:0006310">
    <property type="term" value="P:DNA recombination"/>
    <property type="evidence" value="ECO:0007669"/>
    <property type="project" value="UniProtKB-KW"/>
</dbReference>
<dbReference type="InterPro" id="IPR011010">
    <property type="entry name" value="DNA_brk_join_enz"/>
</dbReference>
<protein>
    <recommendedName>
        <fullName evidence="2">Tyr recombinase domain-containing protein</fullName>
    </recommendedName>
</protein>
<organism evidence="3 4">
    <name type="scientific">Nocardia ninae NBRC 108245</name>
    <dbReference type="NCBI Taxonomy" id="1210091"/>
    <lineage>
        <taxon>Bacteria</taxon>
        <taxon>Bacillati</taxon>
        <taxon>Actinomycetota</taxon>
        <taxon>Actinomycetes</taxon>
        <taxon>Mycobacteriales</taxon>
        <taxon>Nocardiaceae</taxon>
        <taxon>Nocardia</taxon>
    </lineage>
</organism>
<dbReference type="PROSITE" id="PS51898">
    <property type="entry name" value="TYR_RECOMBINASE"/>
    <property type="match status" value="1"/>
</dbReference>
<dbReference type="InterPro" id="IPR013762">
    <property type="entry name" value="Integrase-like_cat_sf"/>
</dbReference>
<dbReference type="Proteomes" id="UP000321424">
    <property type="component" value="Unassembled WGS sequence"/>
</dbReference>
<reference evidence="3 4" key="1">
    <citation type="submission" date="2019-07" db="EMBL/GenBank/DDBJ databases">
        <title>Whole genome shotgun sequence of Nocardia ninae NBRC 108245.</title>
        <authorList>
            <person name="Hosoyama A."/>
            <person name="Uohara A."/>
            <person name="Ohji S."/>
            <person name="Ichikawa N."/>
        </authorList>
    </citation>
    <scope>NUCLEOTIDE SEQUENCE [LARGE SCALE GENOMIC DNA]</scope>
    <source>
        <strain evidence="3 4">NBRC 108245</strain>
    </source>
</reference>
<dbReference type="GO" id="GO:0015074">
    <property type="term" value="P:DNA integration"/>
    <property type="evidence" value="ECO:0007669"/>
    <property type="project" value="InterPro"/>
</dbReference>
<proteinExistence type="predicted"/>
<sequence>MTRPVRPASHRQAIPSPRLAEICHVTSITGDDRELDTLLLRLHIETACRRGGALNLRPCDLDPHNSLILLREKNGIDRWQPVSPTLMAHLQHHAVQRRSPPEGQLLRYRNGKPITRRRYDHLWTRIGTHLPWVAAQRITTHWLRHTTLTWVERAYGYATARAYAGHRTRAHGTTTTYVKADLYEITTALATLTQQPHPLLTHQTD</sequence>
<accession>A0A511MCQ8</accession>
<dbReference type="InterPro" id="IPR002104">
    <property type="entry name" value="Integrase_catalytic"/>
</dbReference>
<keyword evidence="1" id="KW-0233">DNA recombination</keyword>
<name>A0A511MCQ8_9NOCA</name>
<evidence type="ECO:0000259" key="2">
    <source>
        <dbReference type="PROSITE" id="PS51898"/>
    </source>
</evidence>
<dbReference type="Gene3D" id="1.10.443.10">
    <property type="entry name" value="Intergrase catalytic core"/>
    <property type="match status" value="1"/>
</dbReference>
<gene>
    <name evidence="3" type="ORF">NN4_29740</name>
</gene>
<dbReference type="RefSeq" id="WP_147130758.1">
    <property type="nucleotide sequence ID" value="NZ_BJXA01000016.1"/>
</dbReference>
<dbReference type="GO" id="GO:0003677">
    <property type="term" value="F:DNA binding"/>
    <property type="evidence" value="ECO:0007669"/>
    <property type="project" value="InterPro"/>
</dbReference>
<evidence type="ECO:0000313" key="4">
    <source>
        <dbReference type="Proteomes" id="UP000321424"/>
    </source>
</evidence>
<keyword evidence="4" id="KW-1185">Reference proteome</keyword>
<dbReference type="Pfam" id="PF00589">
    <property type="entry name" value="Phage_integrase"/>
    <property type="match status" value="1"/>
</dbReference>
<evidence type="ECO:0000256" key="1">
    <source>
        <dbReference type="ARBA" id="ARBA00023172"/>
    </source>
</evidence>
<evidence type="ECO:0000313" key="3">
    <source>
        <dbReference type="EMBL" id="GEM38455.1"/>
    </source>
</evidence>
<feature type="domain" description="Tyr recombinase" evidence="2">
    <location>
        <begin position="9"/>
        <end position="190"/>
    </location>
</feature>
<comment type="caution">
    <text evidence="3">The sequence shown here is derived from an EMBL/GenBank/DDBJ whole genome shotgun (WGS) entry which is preliminary data.</text>
</comment>
<dbReference type="EMBL" id="BJXA01000016">
    <property type="protein sequence ID" value="GEM38455.1"/>
    <property type="molecule type" value="Genomic_DNA"/>
</dbReference>